<dbReference type="SUPFAM" id="SSF69635">
    <property type="entry name" value="Type III secretory system chaperone-like"/>
    <property type="match status" value="1"/>
</dbReference>
<gene>
    <name evidence="1" type="ORF">METZ01_LOCUS199015</name>
</gene>
<accession>A0A382E840</accession>
<proteinExistence type="predicted"/>
<name>A0A382E840_9ZZZZ</name>
<reference evidence="1" key="1">
    <citation type="submission" date="2018-05" db="EMBL/GenBank/DDBJ databases">
        <authorList>
            <person name="Lanie J.A."/>
            <person name="Ng W.-L."/>
            <person name="Kazmierczak K.M."/>
            <person name="Andrzejewski T.M."/>
            <person name="Davidsen T.M."/>
            <person name="Wayne K.J."/>
            <person name="Tettelin H."/>
            <person name="Glass J.I."/>
            <person name="Rusch D."/>
            <person name="Podicherti R."/>
            <person name="Tsui H.-C.T."/>
            <person name="Winkler M.E."/>
        </authorList>
    </citation>
    <scope>NUCLEOTIDE SEQUENCE</scope>
</reference>
<dbReference type="EMBL" id="UINC01042902">
    <property type="protein sequence ID" value="SVB46161.1"/>
    <property type="molecule type" value="Genomic_DNA"/>
</dbReference>
<evidence type="ECO:0008006" key="2">
    <source>
        <dbReference type="Google" id="ProtNLM"/>
    </source>
</evidence>
<sequence length="130" mass="14741">MVDFEKVKDFLLDMGFVMSQEDPQEELIVIDDEERGIKNLVIDCESPILILEQVIMPMPQDSSDFCKRLLQMNRTLVHGAFVLDDEGTTLLFRDTLQLENLDRNELEGSIDALSLALAEYGSELVSFARG</sequence>
<dbReference type="InterPro" id="IPR054345">
    <property type="entry name" value="Tir-like"/>
</dbReference>
<dbReference type="Gene3D" id="3.30.1460.10">
    <property type="match status" value="1"/>
</dbReference>
<evidence type="ECO:0000313" key="1">
    <source>
        <dbReference type="EMBL" id="SVB46161.1"/>
    </source>
</evidence>
<dbReference type="AlphaFoldDB" id="A0A382E840"/>
<dbReference type="Pfam" id="PF22550">
    <property type="entry name" value="CesT_Tir_1"/>
    <property type="match status" value="1"/>
</dbReference>
<organism evidence="1">
    <name type="scientific">marine metagenome</name>
    <dbReference type="NCBI Taxonomy" id="408172"/>
    <lineage>
        <taxon>unclassified sequences</taxon>
        <taxon>metagenomes</taxon>
        <taxon>ecological metagenomes</taxon>
    </lineage>
</organism>
<protein>
    <recommendedName>
        <fullName evidence="2">Molecular chaperone Tir</fullName>
    </recommendedName>
</protein>